<protein>
    <submittedName>
        <fullName evidence="12">ATP-dependent exonuclease subunit B</fullName>
    </submittedName>
</protein>
<keyword evidence="4" id="KW-0378">Hydrolase</keyword>
<dbReference type="GO" id="GO:0003677">
    <property type="term" value="F:DNA binding"/>
    <property type="evidence" value="ECO:0007669"/>
    <property type="project" value="UniProtKB-KW"/>
</dbReference>
<dbReference type="InterPro" id="IPR038726">
    <property type="entry name" value="PDDEXK_AddAB-type"/>
</dbReference>
<dbReference type="SUPFAM" id="SSF52540">
    <property type="entry name" value="P-loop containing nucleoside triphosphate hydrolases"/>
    <property type="match status" value="1"/>
</dbReference>
<dbReference type="EMBL" id="AYZL01000020">
    <property type="protein sequence ID" value="KRN03742.1"/>
    <property type="molecule type" value="Genomic_DNA"/>
</dbReference>
<evidence type="ECO:0000256" key="3">
    <source>
        <dbReference type="ARBA" id="ARBA00022763"/>
    </source>
</evidence>
<keyword evidence="9" id="KW-0234">DNA repair</keyword>
<name>A0A0R2DI72_9LACO</name>
<feature type="domain" description="ATP-dependent helicase/deoxyribonuclease subunit B N-terminal" evidence="11">
    <location>
        <begin position="16"/>
        <end position="275"/>
    </location>
</feature>
<dbReference type="InterPro" id="IPR049035">
    <property type="entry name" value="ADDB_N"/>
</dbReference>
<dbReference type="Proteomes" id="UP000051378">
    <property type="component" value="Unassembled WGS sequence"/>
</dbReference>
<dbReference type="GO" id="GO:0005524">
    <property type="term" value="F:ATP binding"/>
    <property type="evidence" value="ECO:0007669"/>
    <property type="project" value="UniProtKB-KW"/>
</dbReference>
<keyword evidence="5" id="KW-0347">Helicase</keyword>
<evidence type="ECO:0000259" key="10">
    <source>
        <dbReference type="Pfam" id="PF12705"/>
    </source>
</evidence>
<dbReference type="OrthoDB" id="9758506at2"/>
<evidence type="ECO:0000256" key="2">
    <source>
        <dbReference type="ARBA" id="ARBA00022741"/>
    </source>
</evidence>
<dbReference type="GO" id="GO:0006281">
    <property type="term" value="P:DNA repair"/>
    <property type="evidence" value="ECO:0007669"/>
    <property type="project" value="UniProtKB-KW"/>
</dbReference>
<evidence type="ECO:0000256" key="7">
    <source>
        <dbReference type="ARBA" id="ARBA00022840"/>
    </source>
</evidence>
<evidence type="ECO:0000256" key="1">
    <source>
        <dbReference type="ARBA" id="ARBA00022722"/>
    </source>
</evidence>
<evidence type="ECO:0000256" key="6">
    <source>
        <dbReference type="ARBA" id="ARBA00022839"/>
    </source>
</evidence>
<keyword evidence="7" id="KW-0067">ATP-binding</keyword>
<dbReference type="Pfam" id="PF21445">
    <property type="entry name" value="ADDB_N"/>
    <property type="match status" value="1"/>
</dbReference>
<gene>
    <name evidence="12" type="ORF">FC86_GL000853</name>
</gene>
<feature type="domain" description="PD-(D/E)XK endonuclease-like" evidence="10">
    <location>
        <begin position="793"/>
        <end position="1128"/>
    </location>
</feature>
<evidence type="ECO:0000313" key="13">
    <source>
        <dbReference type="Proteomes" id="UP000051378"/>
    </source>
</evidence>
<evidence type="ECO:0000256" key="5">
    <source>
        <dbReference type="ARBA" id="ARBA00022806"/>
    </source>
</evidence>
<keyword evidence="6 12" id="KW-0269">Exonuclease</keyword>
<dbReference type="GO" id="GO:0006310">
    <property type="term" value="P:DNA recombination"/>
    <property type="evidence" value="ECO:0007669"/>
    <property type="project" value="TreeGrafter"/>
</dbReference>
<sequence length="1180" mass="137177">MLDFRLGDQTDNVHQELLDEAVNHYYHNKNELTFIIVPNHIKFDTEVSAMQKLSLLEKKKLVSTKNLQILSFSRLSWFFLKDSQKGLLPILTDTAAKMILKQILNDNQETLNLFKTSRLTMGLIDSFYKQVLELEEAYIEPDDLQSISAQLNLSYETADKVHDLQIVYRAFHHKIKGHYLTQNQQQQFMNQWLAEQTELLKNAAFYVSDFSHFSVQEKVLIKVLMTYAKQMTLGFKLGMHHDRLSLDSSDYDYHVQRMIKELRDFAEDNQLDYRTTWAQLPLLSGSMRELNQFFVKNAQNEPIEAPEKDLSRQLSFIEADSTFAETYFVARTIYREVALNNRRYRDFIVIAPSLEKYETQIRPIFDQLGIPFFNDLQVQMKYHPLVLLVEQLSLLVDKGLTTDSLLTFIKTRLIIPENYDDDVQFTQDIASLENYLVEKGINYNRLMQPFEVNEDDELMGRLEQLRRYYSELITLMTQKLTQPQSVKQAITHFYDFLENYGVLKQLEKWRDQANNQNQLQLSLQPEQTLQTLVEMLEDYYRINEDSEFDYVDFFEVLLAGFSSATFSQIPSTLDAVTVSELGMVQAPKYQVAFVIGADDTSIPQISSDDAFLAGDNVNEIKAQFDKSNLTLTLSENYFEQELTLEDKKAYQLSTQPYLFGLAMTAATDKLYFSHAIIDRQNKAKQWSSYVKDIKNHFGIASIRQKDLPTGETDDLLSFITTPEFSVGYLGYLNQNPDKIADRSDFNQITDKTLASATDAQKVQTTYQAKDYRNLPVQVDAELSKQLFGQRLRTSISQLESYYANPFEFFLKYGLRLRNPREFEFGVLEIGNYFHGIFDQFVKLMKQQQLTTQMLFEDKDKFDQVFDQATTIINQLPEFKPFSQNQYYQFLQHHLVETAKVVLQDYLELNQQTKFEPFASEVEFNLKPDTDNFKPLKIKQEGLDIQVNGKIDRIDQTDDSMHPYVQVIDYKSSVHDFNLAQFYHGISLQLVTYLEVVLANQDRFGGGEVKPFGAFYQHISKGLLNEKDNLKSNYQLGDSHQKYLANKKYKGLMVQYGQSDISTDIEPNLMGTSTMYSNMRVKKDQSMSFSKEKSIKESDLQSLLNYNKQLIAKAGQQILNGQFPLSPVKHNNQKTALSYSDYRDIFFFDAMLPDNRYRIIDSVDTKTLLENIKKGVLPQDD</sequence>
<dbReference type="PANTHER" id="PTHR30591">
    <property type="entry name" value="RECBCD ENZYME SUBUNIT RECC"/>
    <property type="match status" value="1"/>
</dbReference>
<evidence type="ECO:0000313" key="12">
    <source>
        <dbReference type="EMBL" id="KRN03742.1"/>
    </source>
</evidence>
<accession>A0A0R2DI72</accession>
<keyword evidence="13" id="KW-1185">Reference proteome</keyword>
<reference evidence="12 13" key="1">
    <citation type="journal article" date="2015" name="Genome Announc.">
        <title>Expanding the biotechnology potential of lactobacilli through comparative genomics of 213 strains and associated genera.</title>
        <authorList>
            <person name="Sun Z."/>
            <person name="Harris H.M."/>
            <person name="McCann A."/>
            <person name="Guo C."/>
            <person name="Argimon S."/>
            <person name="Zhang W."/>
            <person name="Yang X."/>
            <person name="Jeffery I.B."/>
            <person name="Cooney J.C."/>
            <person name="Kagawa T.F."/>
            <person name="Liu W."/>
            <person name="Song Y."/>
            <person name="Salvetti E."/>
            <person name="Wrobel A."/>
            <person name="Rasinkangas P."/>
            <person name="Parkhill J."/>
            <person name="Rea M.C."/>
            <person name="O'Sullivan O."/>
            <person name="Ritari J."/>
            <person name="Douillard F.P."/>
            <person name="Paul Ross R."/>
            <person name="Yang R."/>
            <person name="Briner A.E."/>
            <person name="Felis G.E."/>
            <person name="de Vos W.M."/>
            <person name="Barrangou R."/>
            <person name="Klaenhammer T.R."/>
            <person name="Caufield P.W."/>
            <person name="Cui Y."/>
            <person name="Zhang H."/>
            <person name="O'Toole P.W."/>
        </authorList>
    </citation>
    <scope>NUCLEOTIDE SEQUENCE [LARGE SCALE GENOMIC DNA]</scope>
    <source>
        <strain evidence="12 13">DSM 23037</strain>
    </source>
</reference>
<keyword evidence="8" id="KW-0238">DNA-binding</keyword>
<evidence type="ECO:0000256" key="9">
    <source>
        <dbReference type="ARBA" id="ARBA00023204"/>
    </source>
</evidence>
<dbReference type="AlphaFoldDB" id="A0A0R2DI72"/>
<dbReference type="PATRIC" id="fig|1423744.4.peg.877"/>
<dbReference type="PANTHER" id="PTHR30591:SF1">
    <property type="entry name" value="RECBCD ENZYME SUBUNIT RECC"/>
    <property type="match status" value="1"/>
</dbReference>
<dbReference type="InterPro" id="IPR027417">
    <property type="entry name" value="P-loop_NTPase"/>
</dbReference>
<dbReference type="STRING" id="1423744.FC86_GL000853"/>
<evidence type="ECO:0000256" key="8">
    <source>
        <dbReference type="ARBA" id="ARBA00023125"/>
    </source>
</evidence>
<comment type="caution">
    <text evidence="12">The sequence shown here is derived from an EMBL/GenBank/DDBJ whole genome shotgun (WGS) entry which is preliminary data.</text>
</comment>
<dbReference type="RefSeq" id="WP_056975057.1">
    <property type="nucleotide sequence ID" value="NZ_AYZL01000020.1"/>
</dbReference>
<keyword evidence="1" id="KW-0540">Nuclease</keyword>
<evidence type="ECO:0000256" key="4">
    <source>
        <dbReference type="ARBA" id="ARBA00022801"/>
    </source>
</evidence>
<dbReference type="Gene3D" id="3.40.50.300">
    <property type="entry name" value="P-loop containing nucleotide triphosphate hydrolases"/>
    <property type="match status" value="3"/>
</dbReference>
<organism evidence="12 13">
    <name type="scientific">Holzapfeliella floricola DSM 23037 = JCM 16512</name>
    <dbReference type="NCBI Taxonomy" id="1423744"/>
    <lineage>
        <taxon>Bacteria</taxon>
        <taxon>Bacillati</taxon>
        <taxon>Bacillota</taxon>
        <taxon>Bacilli</taxon>
        <taxon>Lactobacillales</taxon>
        <taxon>Lactobacillaceae</taxon>
        <taxon>Holzapfeliella</taxon>
    </lineage>
</organism>
<keyword evidence="3" id="KW-0227">DNA damage</keyword>
<proteinExistence type="predicted"/>
<keyword evidence="2" id="KW-0547">Nucleotide-binding</keyword>
<evidence type="ECO:0000259" key="11">
    <source>
        <dbReference type="Pfam" id="PF21445"/>
    </source>
</evidence>
<dbReference type="GO" id="GO:0004527">
    <property type="term" value="F:exonuclease activity"/>
    <property type="evidence" value="ECO:0007669"/>
    <property type="project" value="UniProtKB-KW"/>
</dbReference>
<dbReference type="Pfam" id="PF12705">
    <property type="entry name" value="PDDEXK_1"/>
    <property type="match status" value="1"/>
</dbReference>
<dbReference type="GO" id="GO:0004386">
    <property type="term" value="F:helicase activity"/>
    <property type="evidence" value="ECO:0007669"/>
    <property type="project" value="UniProtKB-KW"/>
</dbReference>